<gene>
    <name evidence="1" type="ORF">ONB1V03_LOCUS13795</name>
</gene>
<dbReference type="OrthoDB" id="6514241at2759"/>
<proteinExistence type="predicted"/>
<sequence>EMQTQDFMKCLVQKYSNCGQQSDNALINGFNNLGVSDRPASIFQCRMKLLSEWFAHWSDEEKAELLIRLRNIDSTFMDEFQANLDHYQTTGAHTGAATDEHHMNHINGNIDDDSKTATEHLVSAVIVNGDHNLNDETPVVEENTGPTDDKAVLDDNDNDYPSSNAQQIIVNGNEEVEEYTKQAIDESVVIVNESSPAEVCG</sequence>
<dbReference type="EMBL" id="CAJPVJ010012494">
    <property type="protein sequence ID" value="CAG2174349.1"/>
    <property type="molecule type" value="Genomic_DNA"/>
</dbReference>
<dbReference type="PANTHER" id="PTHR16260">
    <property type="entry name" value="SIMILAR TO 1700123O20RIK PROTEIN"/>
    <property type="match status" value="1"/>
</dbReference>
<dbReference type="InterPro" id="IPR028019">
    <property type="entry name" value="DUF4508"/>
</dbReference>
<dbReference type="Pfam" id="PF14969">
    <property type="entry name" value="DUF4508"/>
    <property type="match status" value="1"/>
</dbReference>
<dbReference type="AlphaFoldDB" id="A0A7R9MBI3"/>
<reference evidence="1" key="1">
    <citation type="submission" date="2020-11" db="EMBL/GenBank/DDBJ databases">
        <authorList>
            <person name="Tran Van P."/>
        </authorList>
    </citation>
    <scope>NUCLEOTIDE SEQUENCE</scope>
</reference>
<evidence type="ECO:0000313" key="2">
    <source>
        <dbReference type="Proteomes" id="UP000728032"/>
    </source>
</evidence>
<evidence type="ECO:0000313" key="1">
    <source>
        <dbReference type="EMBL" id="CAD7657163.1"/>
    </source>
</evidence>
<name>A0A7R9MBI3_9ACAR</name>
<organism evidence="1">
    <name type="scientific">Oppiella nova</name>
    <dbReference type="NCBI Taxonomy" id="334625"/>
    <lineage>
        <taxon>Eukaryota</taxon>
        <taxon>Metazoa</taxon>
        <taxon>Ecdysozoa</taxon>
        <taxon>Arthropoda</taxon>
        <taxon>Chelicerata</taxon>
        <taxon>Arachnida</taxon>
        <taxon>Acari</taxon>
        <taxon>Acariformes</taxon>
        <taxon>Sarcoptiformes</taxon>
        <taxon>Oribatida</taxon>
        <taxon>Brachypylina</taxon>
        <taxon>Oppioidea</taxon>
        <taxon>Oppiidae</taxon>
        <taxon>Oppiella</taxon>
    </lineage>
</organism>
<dbReference type="PANTHER" id="PTHR16260:SF3">
    <property type="entry name" value="CHROMOSOME 14 OPEN READING FRAME 119-LIKE-RELATED"/>
    <property type="match status" value="1"/>
</dbReference>
<protein>
    <submittedName>
        <fullName evidence="1">Uncharacterized protein</fullName>
    </submittedName>
</protein>
<accession>A0A7R9MBI3</accession>
<feature type="non-terminal residue" evidence="1">
    <location>
        <position position="201"/>
    </location>
</feature>
<dbReference type="Proteomes" id="UP000728032">
    <property type="component" value="Unassembled WGS sequence"/>
</dbReference>
<dbReference type="EMBL" id="OC927319">
    <property type="protein sequence ID" value="CAD7657163.1"/>
    <property type="molecule type" value="Genomic_DNA"/>
</dbReference>
<keyword evidence="2" id="KW-1185">Reference proteome</keyword>